<keyword evidence="1" id="KW-1133">Transmembrane helix</keyword>
<organism evidence="2 3">
    <name type="scientific">Bradyrhizobium lablabi</name>
    <dbReference type="NCBI Taxonomy" id="722472"/>
    <lineage>
        <taxon>Bacteria</taxon>
        <taxon>Pseudomonadati</taxon>
        <taxon>Pseudomonadota</taxon>
        <taxon>Alphaproteobacteria</taxon>
        <taxon>Hyphomicrobiales</taxon>
        <taxon>Nitrobacteraceae</taxon>
        <taxon>Bradyrhizobium</taxon>
    </lineage>
</organism>
<accession>A0A1H4PUU0</accession>
<evidence type="ECO:0000256" key="1">
    <source>
        <dbReference type="SAM" id="Phobius"/>
    </source>
</evidence>
<keyword evidence="1" id="KW-0812">Transmembrane</keyword>
<name>A0A1H4PUU0_9BRAD</name>
<feature type="transmembrane region" description="Helical" evidence="1">
    <location>
        <begin position="24"/>
        <end position="46"/>
    </location>
</feature>
<evidence type="ECO:0000313" key="2">
    <source>
        <dbReference type="EMBL" id="SEC11217.1"/>
    </source>
</evidence>
<dbReference type="EMBL" id="FNTI01000001">
    <property type="protein sequence ID" value="SEC11217.1"/>
    <property type="molecule type" value="Genomic_DNA"/>
</dbReference>
<gene>
    <name evidence="2" type="ORF">SAMN05444171_0685</name>
</gene>
<protein>
    <submittedName>
        <fullName evidence="2">Uncharacterized protein</fullName>
    </submittedName>
</protein>
<dbReference type="Proteomes" id="UP000183208">
    <property type="component" value="Unassembled WGS sequence"/>
</dbReference>
<proteinExistence type="predicted"/>
<reference evidence="2 3" key="1">
    <citation type="submission" date="2016-10" db="EMBL/GenBank/DDBJ databases">
        <authorList>
            <person name="de Groot N.N."/>
        </authorList>
    </citation>
    <scope>NUCLEOTIDE SEQUENCE [LARGE SCALE GENOMIC DNA]</scope>
    <source>
        <strain evidence="2 3">GAS522</strain>
    </source>
</reference>
<evidence type="ECO:0000313" key="3">
    <source>
        <dbReference type="Proteomes" id="UP000183208"/>
    </source>
</evidence>
<dbReference type="AlphaFoldDB" id="A0A1H4PUU0"/>
<sequence>MVLLLRRSRSIAIRDYTLKEKARITVGAVAALVIVGWLAVIAVALMSAG</sequence>
<keyword evidence="1" id="KW-0472">Membrane</keyword>